<dbReference type="Gene3D" id="3.40.190.10">
    <property type="entry name" value="Periplasmic binding protein-like II"/>
    <property type="match status" value="2"/>
</dbReference>
<dbReference type="InterPro" id="IPR006059">
    <property type="entry name" value="SBP"/>
</dbReference>
<evidence type="ECO:0000256" key="2">
    <source>
        <dbReference type="ARBA" id="ARBA00022448"/>
    </source>
</evidence>
<gene>
    <name evidence="4" type="ORF">GCM10010468_75970</name>
</gene>
<dbReference type="Proteomes" id="UP001501237">
    <property type="component" value="Unassembled WGS sequence"/>
</dbReference>
<evidence type="ECO:0000313" key="5">
    <source>
        <dbReference type="Proteomes" id="UP001501237"/>
    </source>
</evidence>
<accession>A0ABP6QL89</accession>
<organism evidence="4 5">
    <name type="scientific">Actinocorallia longicatena</name>
    <dbReference type="NCBI Taxonomy" id="111803"/>
    <lineage>
        <taxon>Bacteria</taxon>
        <taxon>Bacillati</taxon>
        <taxon>Actinomycetota</taxon>
        <taxon>Actinomycetes</taxon>
        <taxon>Streptosporangiales</taxon>
        <taxon>Thermomonosporaceae</taxon>
        <taxon>Actinocorallia</taxon>
    </lineage>
</organism>
<dbReference type="PANTHER" id="PTHR30061:SF50">
    <property type="entry name" value="MALTOSE_MALTODEXTRIN-BINDING PERIPLASMIC PROTEIN"/>
    <property type="match status" value="1"/>
</dbReference>
<reference evidence="5" key="1">
    <citation type="journal article" date="2019" name="Int. J. Syst. Evol. Microbiol.">
        <title>The Global Catalogue of Microorganisms (GCM) 10K type strain sequencing project: providing services to taxonomists for standard genome sequencing and annotation.</title>
        <authorList>
            <consortium name="The Broad Institute Genomics Platform"/>
            <consortium name="The Broad Institute Genome Sequencing Center for Infectious Disease"/>
            <person name="Wu L."/>
            <person name="Ma J."/>
        </authorList>
    </citation>
    <scope>NUCLEOTIDE SEQUENCE [LARGE SCALE GENOMIC DNA]</scope>
    <source>
        <strain evidence="5">JCM 9377</strain>
    </source>
</reference>
<dbReference type="EMBL" id="BAAAUV010000038">
    <property type="protein sequence ID" value="GAA3239665.1"/>
    <property type="molecule type" value="Genomic_DNA"/>
</dbReference>
<comment type="similarity">
    <text evidence="1">Belongs to the bacterial solute-binding protein 1 family.</text>
</comment>
<name>A0ABP6QL89_9ACTN</name>
<keyword evidence="2" id="KW-0813">Transport</keyword>
<evidence type="ECO:0000256" key="1">
    <source>
        <dbReference type="ARBA" id="ARBA00008520"/>
    </source>
</evidence>
<sequence length="412" mass="44982">MVARFPPRRQVLAWSAALPLAGCARRTEPSAGGIVTITWYASSMTSSHTDPRQSLIDAFQKAHPRIRVKLVSAPTSTDEDQEQLRYAIPRDLGPDVYLGDVVWPADFAKERLALALDDHLPEDFWDRFDPELVAAARSRNRTYAVPFYVNQAVLLYRRDLVPTPPDTWEELAAQADGLVTAGRVKHGFVWQGDRYEGLTCVWTEFSRDAGAEDGLRISTEPSVAALTFMRSLLTSGASPAAVTGFREPQALQSFEAGEAAFLRSWDSAYLSLAQTAAAGTLGVASLPSFAGRVRPGASTIGGWSLYVNPRTRHLPEVLTFLRWMTGVPAQYTIAQYSIIPTNEIVRADPLVGDSPGIKASVQARPVSRPSGRTGYLDLSTVIFTAVHRALTGEAEPRAALTEAQRTIDRLTG</sequence>
<keyword evidence="3" id="KW-0732">Signal</keyword>
<proteinExistence type="inferred from homology"/>
<dbReference type="SUPFAM" id="SSF53850">
    <property type="entry name" value="Periplasmic binding protein-like II"/>
    <property type="match status" value="1"/>
</dbReference>
<dbReference type="Pfam" id="PF01547">
    <property type="entry name" value="SBP_bac_1"/>
    <property type="match status" value="1"/>
</dbReference>
<comment type="caution">
    <text evidence="4">The sequence shown here is derived from an EMBL/GenBank/DDBJ whole genome shotgun (WGS) entry which is preliminary data.</text>
</comment>
<keyword evidence="5" id="KW-1185">Reference proteome</keyword>
<protein>
    <submittedName>
        <fullName evidence="4">ABC transporter substrate-binding protein</fullName>
    </submittedName>
</protein>
<dbReference type="PANTHER" id="PTHR30061">
    <property type="entry name" value="MALTOSE-BINDING PERIPLASMIC PROTEIN"/>
    <property type="match status" value="1"/>
</dbReference>
<evidence type="ECO:0000256" key="3">
    <source>
        <dbReference type="ARBA" id="ARBA00022729"/>
    </source>
</evidence>
<evidence type="ECO:0000313" key="4">
    <source>
        <dbReference type="EMBL" id="GAA3239665.1"/>
    </source>
</evidence>